<protein>
    <submittedName>
        <fullName evidence="2">Uncharacterized protein</fullName>
    </submittedName>
</protein>
<feature type="region of interest" description="Disordered" evidence="1">
    <location>
        <begin position="22"/>
        <end position="53"/>
    </location>
</feature>
<evidence type="ECO:0000256" key="1">
    <source>
        <dbReference type="SAM" id="MobiDB-lite"/>
    </source>
</evidence>
<keyword evidence="3" id="KW-1185">Reference proteome</keyword>
<accession>A0A9P0M9S9</accession>
<dbReference type="AlphaFoldDB" id="A0A9P0M9S9"/>
<reference evidence="2" key="1">
    <citation type="submission" date="2022-03" db="EMBL/GenBank/DDBJ databases">
        <authorList>
            <person name="Sayadi A."/>
        </authorList>
    </citation>
    <scope>NUCLEOTIDE SEQUENCE</scope>
</reference>
<comment type="caution">
    <text evidence="2">The sequence shown here is derived from an EMBL/GenBank/DDBJ whole genome shotgun (WGS) entry which is preliminary data.</text>
</comment>
<evidence type="ECO:0000313" key="2">
    <source>
        <dbReference type="EMBL" id="CAH2007722.1"/>
    </source>
</evidence>
<dbReference type="EMBL" id="CAKOFQ010007762">
    <property type="protein sequence ID" value="CAH2007722.1"/>
    <property type="molecule type" value="Genomic_DNA"/>
</dbReference>
<name>A0A9P0M9S9_ACAOB</name>
<dbReference type="Proteomes" id="UP001152888">
    <property type="component" value="Unassembled WGS sequence"/>
</dbReference>
<gene>
    <name evidence="2" type="ORF">ACAOBT_LOCUS29802</name>
</gene>
<sequence>MLQPHTVTPRVYTATAYTTAWSQNRSNTRNLHAPVSPLRQEYEPELDRISDQR</sequence>
<proteinExistence type="predicted"/>
<organism evidence="2 3">
    <name type="scientific">Acanthoscelides obtectus</name>
    <name type="common">Bean weevil</name>
    <name type="synonym">Bruchus obtectus</name>
    <dbReference type="NCBI Taxonomy" id="200917"/>
    <lineage>
        <taxon>Eukaryota</taxon>
        <taxon>Metazoa</taxon>
        <taxon>Ecdysozoa</taxon>
        <taxon>Arthropoda</taxon>
        <taxon>Hexapoda</taxon>
        <taxon>Insecta</taxon>
        <taxon>Pterygota</taxon>
        <taxon>Neoptera</taxon>
        <taxon>Endopterygota</taxon>
        <taxon>Coleoptera</taxon>
        <taxon>Polyphaga</taxon>
        <taxon>Cucujiformia</taxon>
        <taxon>Chrysomeloidea</taxon>
        <taxon>Chrysomelidae</taxon>
        <taxon>Bruchinae</taxon>
        <taxon>Bruchini</taxon>
        <taxon>Acanthoscelides</taxon>
    </lineage>
</organism>
<feature type="compositionally biased region" description="Basic and acidic residues" evidence="1">
    <location>
        <begin position="40"/>
        <end position="53"/>
    </location>
</feature>
<evidence type="ECO:0000313" key="3">
    <source>
        <dbReference type="Proteomes" id="UP001152888"/>
    </source>
</evidence>